<accession>A0ABN5I0N0</accession>
<dbReference type="Pfam" id="PF12077">
    <property type="entry name" value="DUF3556"/>
    <property type="match status" value="1"/>
</dbReference>
<evidence type="ECO:0000313" key="1">
    <source>
        <dbReference type="EMBL" id="AVH55157.1"/>
    </source>
</evidence>
<dbReference type="RefSeq" id="WP_099502495.1">
    <property type="nucleotide sequence ID" value="NZ_CP026652.1"/>
</dbReference>
<reference evidence="1 2" key="1">
    <citation type="submission" date="2018-02" db="EMBL/GenBank/DDBJ databases">
        <title>Complete genome sequence of Streptomyces dengpaensis, the producer of angucyclines.</title>
        <authorList>
            <person name="Yumei L."/>
        </authorList>
    </citation>
    <scope>NUCLEOTIDE SEQUENCE [LARGE SCALE GENOMIC DNA]</scope>
    <source>
        <strain evidence="1 2">XZHG99</strain>
    </source>
</reference>
<dbReference type="InterPro" id="IPR021941">
    <property type="entry name" value="DUF3556_TM"/>
</dbReference>
<protein>
    <submittedName>
        <fullName evidence="1">Uncharacterized protein</fullName>
    </submittedName>
</protein>
<organism evidence="1 2">
    <name type="scientific">Streptomyces dengpaensis</name>
    <dbReference type="NCBI Taxonomy" id="2049881"/>
    <lineage>
        <taxon>Bacteria</taxon>
        <taxon>Bacillati</taxon>
        <taxon>Actinomycetota</taxon>
        <taxon>Actinomycetes</taxon>
        <taxon>Kitasatosporales</taxon>
        <taxon>Streptomycetaceae</taxon>
        <taxon>Streptomyces</taxon>
    </lineage>
</organism>
<name>A0ABN5I0N0_9ACTN</name>
<dbReference type="Proteomes" id="UP000238413">
    <property type="component" value="Chromosome"/>
</dbReference>
<evidence type="ECO:0000313" key="2">
    <source>
        <dbReference type="Proteomes" id="UP000238413"/>
    </source>
</evidence>
<sequence length="83" mass="9325">MVGQYVAFGYEPESAMVHMRRAIAGRTMDNQGRGLFSLLLRHLPDVDTRVVRAGEFPWDSLIGFPFGDGHPHDKDLITPVTRT</sequence>
<keyword evidence="2" id="KW-1185">Reference proteome</keyword>
<gene>
    <name evidence="1" type="ORF">C4B68_04350</name>
</gene>
<dbReference type="EMBL" id="CP026652">
    <property type="protein sequence ID" value="AVH55157.1"/>
    <property type="molecule type" value="Genomic_DNA"/>
</dbReference>
<proteinExistence type="predicted"/>